<dbReference type="AlphaFoldDB" id="A0A9E7GQZ6"/>
<gene>
    <name evidence="2" type="ORF">MUK42_18431</name>
</gene>
<protein>
    <submittedName>
        <fullName evidence="2">Uncharacterized protein</fullName>
    </submittedName>
</protein>
<evidence type="ECO:0000256" key="1">
    <source>
        <dbReference type="SAM" id="MobiDB-lite"/>
    </source>
</evidence>
<dbReference type="EMBL" id="CP097509">
    <property type="protein sequence ID" value="URE19771.1"/>
    <property type="molecule type" value="Genomic_DNA"/>
</dbReference>
<name>A0A9E7GQZ6_9LILI</name>
<feature type="compositionally biased region" description="Low complexity" evidence="1">
    <location>
        <begin position="15"/>
        <end position="44"/>
    </location>
</feature>
<accession>A0A9E7GQZ6</accession>
<proteinExistence type="predicted"/>
<evidence type="ECO:0000313" key="3">
    <source>
        <dbReference type="Proteomes" id="UP001055439"/>
    </source>
</evidence>
<sequence>MSSSAVWPSPILLPSQSRATSRSTSRSNRSQTKSAATVSASSVSVMHIMDEQPQETLPSVTPNSSCPVTFLTINVGICNLARHTLHRKSREASNPGLEPTGDKQHRGAYWLIPSHPCDEDDTRLLASGGVSPLPVAVDHIVMCPETE</sequence>
<reference evidence="2" key="1">
    <citation type="submission" date="2022-05" db="EMBL/GenBank/DDBJ databases">
        <title>The Musa troglodytarum L. genome provides insights into the mechanism of non-climacteric behaviour and enrichment of carotenoids.</title>
        <authorList>
            <person name="Wang J."/>
        </authorList>
    </citation>
    <scope>NUCLEOTIDE SEQUENCE</scope>
    <source>
        <tissue evidence="2">Leaf</tissue>
    </source>
</reference>
<dbReference type="Proteomes" id="UP001055439">
    <property type="component" value="Chromosome 7"/>
</dbReference>
<feature type="region of interest" description="Disordered" evidence="1">
    <location>
        <begin position="1"/>
        <end position="44"/>
    </location>
</feature>
<dbReference type="OrthoDB" id="10635809at2759"/>
<evidence type="ECO:0000313" key="2">
    <source>
        <dbReference type="EMBL" id="URE19771.1"/>
    </source>
</evidence>
<organism evidence="2 3">
    <name type="scientific">Musa troglodytarum</name>
    <name type="common">fe'i banana</name>
    <dbReference type="NCBI Taxonomy" id="320322"/>
    <lineage>
        <taxon>Eukaryota</taxon>
        <taxon>Viridiplantae</taxon>
        <taxon>Streptophyta</taxon>
        <taxon>Embryophyta</taxon>
        <taxon>Tracheophyta</taxon>
        <taxon>Spermatophyta</taxon>
        <taxon>Magnoliopsida</taxon>
        <taxon>Liliopsida</taxon>
        <taxon>Zingiberales</taxon>
        <taxon>Musaceae</taxon>
        <taxon>Musa</taxon>
    </lineage>
</organism>
<keyword evidence="3" id="KW-1185">Reference proteome</keyword>